<evidence type="ECO:0000259" key="4">
    <source>
        <dbReference type="Pfam" id="PF25151"/>
    </source>
</evidence>
<dbReference type="InterPro" id="IPR051954">
    <property type="entry name" value="tRNA_methyltransferase_THADA"/>
</dbReference>
<name>A0A1A0H4J3_9ASCO</name>
<accession>A0A1A0H4J3</accession>
<feature type="domain" description="tRNA (32-2'-O)-methyltransferase regulator THADA-like TPR repeats region" evidence="3">
    <location>
        <begin position="223"/>
        <end position="483"/>
    </location>
</feature>
<dbReference type="GO" id="GO:0030488">
    <property type="term" value="P:tRNA methylation"/>
    <property type="evidence" value="ECO:0007669"/>
    <property type="project" value="TreeGrafter"/>
</dbReference>
<organism evidence="5 6">
    <name type="scientific">Metschnikowia bicuspidata var. bicuspidata NRRL YB-4993</name>
    <dbReference type="NCBI Taxonomy" id="869754"/>
    <lineage>
        <taxon>Eukaryota</taxon>
        <taxon>Fungi</taxon>
        <taxon>Dikarya</taxon>
        <taxon>Ascomycota</taxon>
        <taxon>Saccharomycotina</taxon>
        <taxon>Pichiomycetes</taxon>
        <taxon>Metschnikowiaceae</taxon>
        <taxon>Metschnikowia</taxon>
    </lineage>
</organism>
<feature type="domain" description="tRNA (32-2'-O)-methyltransferase regulator THADA-like C-terminal TPR repeats region" evidence="4">
    <location>
        <begin position="820"/>
        <end position="954"/>
    </location>
</feature>
<sequence>MLNTKNDMMESPHPFLFESYKENLISTKAGNIHDISAFIAAFSDILTALTDDDSSEKRSVVGLDTMTIWFTRGLQLLKLDPRLLLRFCLPQLTAHLVHLFNYVCQVYESGNGPFSNAASGLLTKLLQFVNHVCLSDKNSPLTTQLTELIMSIPSTQKSFFNISEVFLKEVDDAVTALCGQYGSLPEKCMKMIRSPALANSVSKTFASFYTHLYNPKSDTQKYICAWSPLVERSLHTENERLNVINHLLPKLFRSCPSEFIGWVKSLNIETDSHEWRILMLPLLNCAYIISPKNDPVASKALTEKDLSSLLKHRDEVCRRDSLALVCSSVSATKGPPEYALNIFLDPLILNIFFKESTTAESRSDFHSLMRRVFLNCREFIITQEKRLSKKSDMMLERDVQSLKSRLQIIFGFISSQIVPDSSYSQLALSTDFLKFFVEYEFDGVQRGLKKDVKLRLNIFEIFTKELTGTLLRFVTNNYDDVRQKCSYVLCYCPIEIFELVYCEEIAENTMSLLSSLKGRQSDGGAQVIKTITQIYMKHGSDDSVFDCLHMVLSRMNTALESEFPIHGHFTAISEILALISPKFFELHSQKLSPIIASLLHTSLQMWHIIKPQMTLPASEIEEEYDSKAWRTVKENSFLLKNIMTLNASNKWNVLNQAVYLNICDILMEQLSSLSHRGTFSAIYPTFVKACELCYQTDLDDKPLLWLQTNLKLLETKEQLITRRSAGLPFLLTAILNSCITDRQKLQAFVEATFSELFRVAQIEYTPLEDEKNDLPQVHAFNCMRHIFRDSNLTNAALGYLEKALEISLINLDHSAWAIKNGAVMLFTVLQEKLFGSQKLGDLKSASLFFSKYSGLKSMLWNKLSESKNANDVFLVLSILLRLQAFSEHDNTLDSFVDIIIDKFLSHKVWKIREMAAKLLCMMTNIQNSSKIMKKLMTIESVSRNGLHGRLLCLRDFTESTRVSQMDKDRCVLLVEKWLMNAQLEHDWVNLRAALLIATNHVSIESCEVLKSYILNILSEERRTLDGPKRLFLEQAVTSVLQSCQDLEEVSHLSKQYASAGFYEAQIAVINYWKRNLKQFKKALDIHNVFFDLVNDNSTWDYVNTGCMELLVTSGVQILKSLNLMAKWTDSMKTLHVVLESRLALFDESYIIDSVAKFAVDELPEESRLHSVMACKNVLLDRETKRSNTAKLWYLIYEKLNDDSSDVRALASIDGMCAETSKATVLDRLVQDFSDESFEMIIKELENSINLNLRNLESERSNSLFEIERSNLFCNEVVIHRDFIKSLVRLVENEEKFHSRVQEAASRCILSVWKSVKANETLISTWTFNVHLDSAIRKVLHFEFLCSEKDQISIRELKKVLVKNQYFI</sequence>
<evidence type="ECO:0000313" key="6">
    <source>
        <dbReference type="Proteomes" id="UP000092555"/>
    </source>
</evidence>
<evidence type="ECO:0000313" key="5">
    <source>
        <dbReference type="EMBL" id="OBA18994.1"/>
    </source>
</evidence>
<gene>
    <name evidence="5" type="ORF">METBIDRAFT_33621</name>
</gene>
<dbReference type="PANTHER" id="PTHR14387">
    <property type="entry name" value="THADA/DEATH RECEPTOR INTERACTING PROTEIN"/>
    <property type="match status" value="1"/>
</dbReference>
<dbReference type="RefSeq" id="XP_018709529.1">
    <property type="nucleotide sequence ID" value="XM_018856354.1"/>
</dbReference>
<dbReference type="PANTHER" id="PTHR14387:SF0">
    <property type="entry name" value="DUF2428 DOMAIN-CONTAINING PROTEIN"/>
    <property type="match status" value="1"/>
</dbReference>
<keyword evidence="6" id="KW-1185">Reference proteome</keyword>
<keyword evidence="1" id="KW-0819">tRNA processing</keyword>
<dbReference type="InterPro" id="IPR056843">
    <property type="entry name" value="THADA-like_TPR"/>
</dbReference>
<dbReference type="Pfam" id="PF25150">
    <property type="entry name" value="TPR_Trm732"/>
    <property type="match status" value="1"/>
</dbReference>
<proteinExistence type="predicted"/>
<comment type="caution">
    <text evidence="5">The sequence shown here is derived from an EMBL/GenBank/DDBJ whole genome shotgun (WGS) entry which is preliminary data.</text>
</comment>
<dbReference type="EMBL" id="LXTC01000008">
    <property type="protein sequence ID" value="OBA18994.1"/>
    <property type="molecule type" value="Genomic_DNA"/>
</dbReference>
<protein>
    <submittedName>
        <fullName evidence="5">Uncharacterized protein</fullName>
    </submittedName>
</protein>
<evidence type="ECO:0000259" key="3">
    <source>
        <dbReference type="Pfam" id="PF25150"/>
    </source>
</evidence>
<reference evidence="5 6" key="1">
    <citation type="submission" date="2016-05" db="EMBL/GenBank/DDBJ databases">
        <title>Comparative genomics of biotechnologically important yeasts.</title>
        <authorList>
            <consortium name="DOE Joint Genome Institute"/>
            <person name="Riley R."/>
            <person name="Haridas S."/>
            <person name="Wolfe K.H."/>
            <person name="Lopes M.R."/>
            <person name="Hittinger C.T."/>
            <person name="Goker M."/>
            <person name="Salamov A."/>
            <person name="Wisecaver J."/>
            <person name="Long T.M."/>
            <person name="Aerts A.L."/>
            <person name="Barry K."/>
            <person name="Choi C."/>
            <person name="Clum A."/>
            <person name="Coughlan A.Y."/>
            <person name="Deshpande S."/>
            <person name="Douglass A.P."/>
            <person name="Hanson S.J."/>
            <person name="Klenk H.-P."/>
            <person name="LaButti K."/>
            <person name="Lapidus A."/>
            <person name="Lindquist E."/>
            <person name="Lipzen A."/>
            <person name="Meier-kolthoff J.P."/>
            <person name="Ohm R.A."/>
            <person name="Otillar R.P."/>
            <person name="Pangilinan J."/>
            <person name="Peng Y."/>
            <person name="Rokas A."/>
            <person name="Rosa C.A."/>
            <person name="Scheuner C."/>
            <person name="Sibirny A.A."/>
            <person name="Slot J.C."/>
            <person name="Stielow J.B."/>
            <person name="Sun H."/>
            <person name="Kurtzman C.P."/>
            <person name="Blackwell M."/>
            <person name="Grigoriev I.V."/>
            <person name="Jeffries T.W."/>
        </authorList>
    </citation>
    <scope>NUCLEOTIDE SEQUENCE [LARGE SCALE GENOMIC DNA]</scope>
    <source>
        <strain evidence="5 6">NRRL YB-4993</strain>
    </source>
</reference>
<dbReference type="Pfam" id="PF10350">
    <property type="entry name" value="DUF2428"/>
    <property type="match status" value="1"/>
</dbReference>
<dbReference type="GO" id="GO:0005829">
    <property type="term" value="C:cytosol"/>
    <property type="evidence" value="ECO:0007669"/>
    <property type="project" value="TreeGrafter"/>
</dbReference>
<dbReference type="Pfam" id="PF25151">
    <property type="entry name" value="TPR_Trm732_C"/>
    <property type="match status" value="1"/>
</dbReference>
<dbReference type="GeneID" id="30029330"/>
<feature type="domain" description="DUF2428" evidence="2">
    <location>
        <begin position="626"/>
        <end position="817"/>
    </location>
</feature>
<evidence type="ECO:0000256" key="1">
    <source>
        <dbReference type="ARBA" id="ARBA00022694"/>
    </source>
</evidence>
<dbReference type="Proteomes" id="UP000092555">
    <property type="component" value="Unassembled WGS sequence"/>
</dbReference>
<dbReference type="InterPro" id="IPR019442">
    <property type="entry name" value="THADA/TRM732_DUF2428"/>
</dbReference>
<dbReference type="OrthoDB" id="73997at2759"/>
<dbReference type="STRING" id="869754.A0A1A0H4J3"/>
<dbReference type="InterPro" id="IPR056842">
    <property type="entry name" value="THADA-like_TPR_C"/>
</dbReference>
<evidence type="ECO:0000259" key="2">
    <source>
        <dbReference type="Pfam" id="PF10350"/>
    </source>
</evidence>